<feature type="domain" description="G" evidence="3">
    <location>
        <begin position="11"/>
        <end position="126"/>
    </location>
</feature>
<dbReference type="NCBIfam" id="TIGR00231">
    <property type="entry name" value="small_GTP"/>
    <property type="match status" value="1"/>
</dbReference>
<dbReference type="PANTHER" id="PTHR42714">
    <property type="entry name" value="TRNA MODIFICATION GTPASE GTPBP3"/>
    <property type="match status" value="1"/>
</dbReference>
<evidence type="ECO:0000259" key="3">
    <source>
        <dbReference type="Pfam" id="PF01926"/>
    </source>
</evidence>
<dbReference type="Pfam" id="PF18133">
    <property type="entry name" value="HydF_tetramer"/>
    <property type="match status" value="1"/>
</dbReference>
<dbReference type="InterPro" id="IPR027417">
    <property type="entry name" value="P-loop_NTPase"/>
</dbReference>
<dbReference type="Gene3D" id="3.40.50.300">
    <property type="entry name" value="P-loop containing nucleotide triphosphate hydrolases"/>
    <property type="match status" value="1"/>
</dbReference>
<reference evidence="6 7" key="1">
    <citation type="submission" date="2018-08" db="EMBL/GenBank/DDBJ databases">
        <title>Murine metabolic-syndrome-specific gut microbial biobank.</title>
        <authorList>
            <person name="Liu C."/>
        </authorList>
    </citation>
    <scope>NUCLEOTIDE SEQUENCE [LARGE SCALE GENOMIC DNA]</scope>
    <source>
        <strain evidence="6 7">583</strain>
    </source>
</reference>
<dbReference type="PANTHER" id="PTHR42714:SF6">
    <property type="entry name" value="TRANSLATION INITIATION FACTOR IF-2"/>
    <property type="match status" value="1"/>
</dbReference>
<dbReference type="RefSeq" id="WP_160198593.1">
    <property type="nucleotide sequence ID" value="NZ_QXXA01000020.1"/>
</dbReference>
<dbReference type="InterPro" id="IPR005225">
    <property type="entry name" value="Small_GTP-bd"/>
</dbReference>
<gene>
    <name evidence="6" type="primary">hydF</name>
    <name evidence="6" type="ORF">D3Z33_14810</name>
</gene>
<dbReference type="Gene3D" id="3.40.50.11420">
    <property type="match status" value="1"/>
</dbReference>
<dbReference type="Pfam" id="PF18128">
    <property type="entry name" value="HydF_dimer"/>
    <property type="match status" value="1"/>
</dbReference>
<proteinExistence type="predicted"/>
<keyword evidence="2" id="KW-0342">GTP-binding</keyword>
<dbReference type="GO" id="GO:0002098">
    <property type="term" value="P:tRNA wobble uridine modification"/>
    <property type="evidence" value="ECO:0007669"/>
    <property type="project" value="TreeGrafter"/>
</dbReference>
<organism evidence="6 7">
    <name type="scientific">Senegalia massiliensis</name>
    <dbReference type="NCBI Taxonomy" id="1720316"/>
    <lineage>
        <taxon>Bacteria</taxon>
        <taxon>Bacillati</taxon>
        <taxon>Bacillota</taxon>
        <taxon>Clostridia</taxon>
        <taxon>Eubacteriales</taxon>
        <taxon>Clostridiaceae</taxon>
        <taxon>Senegalia</taxon>
    </lineage>
</organism>
<dbReference type="InterPro" id="IPR041606">
    <property type="entry name" value="HydF_dimer"/>
</dbReference>
<dbReference type="NCBIfam" id="TIGR03918">
    <property type="entry name" value="GTP_HydF"/>
    <property type="match status" value="1"/>
</dbReference>
<dbReference type="AlphaFoldDB" id="A0A845QYT6"/>
<keyword evidence="7" id="KW-1185">Reference proteome</keyword>
<dbReference type="GO" id="GO:0005525">
    <property type="term" value="F:GTP binding"/>
    <property type="evidence" value="ECO:0007669"/>
    <property type="project" value="UniProtKB-KW"/>
</dbReference>
<evidence type="ECO:0000259" key="4">
    <source>
        <dbReference type="Pfam" id="PF18128"/>
    </source>
</evidence>
<evidence type="ECO:0000256" key="2">
    <source>
        <dbReference type="ARBA" id="ARBA00023134"/>
    </source>
</evidence>
<protein>
    <submittedName>
        <fullName evidence="6">[FeFe] hydrogenase H-cluster maturation GTPase HydF</fullName>
    </submittedName>
</protein>
<sequence>MNSTPRSNRLHIGIFGKRNTGKSSLINALTSQEIALVSNIKGTTTDPVYKSMELLPIGPVVFIDTAGIDDEGKLGELRIKKTLKVLEKTDIAIILLSFESEDLEYEKSLIENIKKKNIPIIGVLNKVDKYNGSIKYLEQELNIKIYKTSIKTKDGIEKLKDEICKLKPYINDENPFIIRDKIKKNDVIVQVTPIDDSAPKGRLILPQVQTIREVLDGNGINIVVQDSELQKTIELFGDKIKMVITDSQVFGKIKDIVPNHIFLTSYSILFGRYKGDLLEFTKGIKEIKRLKKGDKILISEACSHHRQKGDIGRDKIPKFLQEISGVDLNFDWSSGNSIPEDISKYSLIVHCGGCMINRKEMVSRIKNASQKNIPIINYGIFLAYKHDILERALEIFPELN</sequence>
<dbReference type="EMBL" id="QXXA01000020">
    <property type="protein sequence ID" value="NBI08127.1"/>
    <property type="molecule type" value="Genomic_DNA"/>
</dbReference>
<dbReference type="GO" id="GO:0005737">
    <property type="term" value="C:cytoplasm"/>
    <property type="evidence" value="ECO:0007669"/>
    <property type="project" value="TreeGrafter"/>
</dbReference>
<evidence type="ECO:0000256" key="1">
    <source>
        <dbReference type="ARBA" id="ARBA00022741"/>
    </source>
</evidence>
<dbReference type="InterPro" id="IPR006073">
    <property type="entry name" value="GTP-bd"/>
</dbReference>
<evidence type="ECO:0000313" key="6">
    <source>
        <dbReference type="EMBL" id="NBI08127.1"/>
    </source>
</evidence>
<dbReference type="Pfam" id="PF01926">
    <property type="entry name" value="MMR_HSR1"/>
    <property type="match status" value="1"/>
</dbReference>
<feature type="domain" description="Hydrogen maturase F dimerization" evidence="4">
    <location>
        <begin position="177"/>
        <end position="275"/>
    </location>
</feature>
<comment type="caution">
    <text evidence="6">The sequence shown here is derived from an EMBL/GenBank/DDBJ whole genome shotgun (WGS) entry which is preliminary data.</text>
</comment>
<dbReference type="SUPFAM" id="SSF52540">
    <property type="entry name" value="P-loop containing nucleoside triphosphate hydrolases"/>
    <property type="match status" value="1"/>
</dbReference>
<evidence type="ECO:0000259" key="5">
    <source>
        <dbReference type="Pfam" id="PF18133"/>
    </source>
</evidence>
<dbReference type="Gene3D" id="3.40.50.11410">
    <property type="match status" value="1"/>
</dbReference>
<evidence type="ECO:0000313" key="7">
    <source>
        <dbReference type="Proteomes" id="UP000467132"/>
    </source>
</evidence>
<name>A0A845QYT6_9CLOT</name>
<dbReference type="GO" id="GO:0030488">
    <property type="term" value="P:tRNA methylation"/>
    <property type="evidence" value="ECO:0007669"/>
    <property type="project" value="TreeGrafter"/>
</dbReference>
<dbReference type="CDD" id="cd00880">
    <property type="entry name" value="Era_like"/>
    <property type="match status" value="1"/>
</dbReference>
<keyword evidence="1" id="KW-0547">Nucleotide-binding</keyword>
<feature type="domain" description="Hydrogen maturase F tetramerization" evidence="5">
    <location>
        <begin position="279"/>
        <end position="395"/>
    </location>
</feature>
<dbReference type="OrthoDB" id="9811338at2"/>
<dbReference type="InterPro" id="IPR040644">
    <property type="entry name" value="HydF_tetramer"/>
</dbReference>
<accession>A0A845QYT6</accession>
<dbReference type="Proteomes" id="UP000467132">
    <property type="component" value="Unassembled WGS sequence"/>
</dbReference>
<dbReference type="InterPro" id="IPR023873">
    <property type="entry name" value="FeFe-hyd_GTPase_HydF"/>
</dbReference>